<proteinExistence type="predicted"/>
<name>A0AA43QIL4_9LECA</name>
<reference evidence="1" key="1">
    <citation type="journal article" date="2023" name="Genome Biol. Evol.">
        <title>First Whole Genome Sequence and Flow Cytometry Genome Size Data for the Lichen-Forming Fungus Ramalina farinacea (Ascomycota).</title>
        <authorList>
            <person name="Llewellyn T."/>
            <person name="Mian S."/>
            <person name="Hill R."/>
            <person name="Leitch I.J."/>
            <person name="Gaya E."/>
        </authorList>
    </citation>
    <scope>NUCLEOTIDE SEQUENCE</scope>
    <source>
        <strain evidence="1">LIQ254RAFAR</strain>
    </source>
</reference>
<accession>A0AA43QIL4</accession>
<organism evidence="1 2">
    <name type="scientific">Ramalina farinacea</name>
    <dbReference type="NCBI Taxonomy" id="258253"/>
    <lineage>
        <taxon>Eukaryota</taxon>
        <taxon>Fungi</taxon>
        <taxon>Dikarya</taxon>
        <taxon>Ascomycota</taxon>
        <taxon>Pezizomycotina</taxon>
        <taxon>Lecanoromycetes</taxon>
        <taxon>OSLEUM clade</taxon>
        <taxon>Lecanoromycetidae</taxon>
        <taxon>Lecanorales</taxon>
        <taxon>Lecanorineae</taxon>
        <taxon>Ramalinaceae</taxon>
        <taxon>Ramalina</taxon>
    </lineage>
</organism>
<gene>
    <name evidence="1" type="ORF">OHK93_006450</name>
</gene>
<keyword evidence="2" id="KW-1185">Reference proteome</keyword>
<dbReference type="Proteomes" id="UP001161017">
    <property type="component" value="Unassembled WGS sequence"/>
</dbReference>
<protein>
    <submittedName>
        <fullName evidence="1">Uncharacterized protein</fullName>
    </submittedName>
</protein>
<dbReference type="AlphaFoldDB" id="A0AA43QIL4"/>
<comment type="caution">
    <text evidence="1">The sequence shown here is derived from an EMBL/GenBank/DDBJ whole genome shotgun (WGS) entry which is preliminary data.</text>
</comment>
<evidence type="ECO:0000313" key="2">
    <source>
        <dbReference type="Proteomes" id="UP001161017"/>
    </source>
</evidence>
<sequence length="194" mass="22077">MDSQYANKLRHLEAGFLSTEDQHLATGLIRAIILIQGIFFNVQDEEKWTGHYGSRGLKNSIIASPSSLLDLSSWVLSFPRLKRLDHVFGYRPEEGVHLIVQAAQDRYSGRFCFEFELGMTGVPSCELDMGVMKCEGTTWEDLREGVDWSIVPMLEAIAEARAIRRGLQYMDVMCEVFDSVEETWDAQGFERAVF</sequence>
<evidence type="ECO:0000313" key="1">
    <source>
        <dbReference type="EMBL" id="MDI1487182.1"/>
    </source>
</evidence>
<dbReference type="EMBL" id="JAPUFD010000005">
    <property type="protein sequence ID" value="MDI1487182.1"/>
    <property type="molecule type" value="Genomic_DNA"/>
</dbReference>